<dbReference type="CDD" id="cd07010">
    <property type="entry name" value="cupin_PMI_type_I_N_bac"/>
    <property type="match status" value="1"/>
</dbReference>
<protein>
    <recommendedName>
        <fullName evidence="3">Phosphohexomutase</fullName>
    </recommendedName>
    <alternativeName>
        <fullName evidence="4">Phosphomannose isomerase</fullName>
    </alternativeName>
</protein>
<dbReference type="Pfam" id="PF20511">
    <property type="entry name" value="PMI_typeI_cat"/>
    <property type="match status" value="1"/>
</dbReference>
<evidence type="ECO:0000259" key="8">
    <source>
        <dbReference type="Pfam" id="PF21621"/>
    </source>
</evidence>
<dbReference type="InterPro" id="IPR014628">
    <property type="entry name" value="Man6P_isomerase_Firm_short"/>
</dbReference>
<dbReference type="InterPro" id="IPR014710">
    <property type="entry name" value="RmlC-like_jellyroll"/>
</dbReference>
<dbReference type="GO" id="GO:0008270">
    <property type="term" value="F:zinc ion binding"/>
    <property type="evidence" value="ECO:0007669"/>
    <property type="project" value="InterPro"/>
</dbReference>
<feature type="domain" description="Phosphomannose isomerase type I catalytic" evidence="7">
    <location>
        <begin position="12"/>
        <end position="118"/>
    </location>
</feature>
<dbReference type="STRING" id="227084.SAMN05421855_10757"/>
<evidence type="ECO:0000256" key="3">
    <source>
        <dbReference type="ARBA" id="ARBA00029741"/>
    </source>
</evidence>
<dbReference type="AlphaFoldDB" id="A0A1G7IWJ9"/>
<dbReference type="InterPro" id="IPR046457">
    <property type="entry name" value="PMI_typeI_cat"/>
</dbReference>
<dbReference type="InterPro" id="IPR049071">
    <property type="entry name" value="MPI_cupin_dom"/>
</dbReference>
<dbReference type="Pfam" id="PF21621">
    <property type="entry name" value="MPI_cupin_dom"/>
    <property type="match status" value="1"/>
</dbReference>
<dbReference type="EMBL" id="FNBA01000007">
    <property type="protein sequence ID" value="SDF17060.1"/>
    <property type="molecule type" value="Genomic_DNA"/>
</dbReference>
<dbReference type="GO" id="GO:0005975">
    <property type="term" value="P:carbohydrate metabolic process"/>
    <property type="evidence" value="ECO:0007669"/>
    <property type="project" value="InterPro"/>
</dbReference>
<keyword evidence="10" id="KW-1185">Reference proteome</keyword>
<accession>A0A1G7IWJ9</accession>
<evidence type="ECO:0000256" key="1">
    <source>
        <dbReference type="ARBA" id="ARBA00022723"/>
    </source>
</evidence>
<evidence type="ECO:0000256" key="4">
    <source>
        <dbReference type="ARBA" id="ARBA00030762"/>
    </source>
</evidence>
<dbReference type="PIRSF" id="PIRSF036894">
    <property type="entry name" value="PMI_Firm_short"/>
    <property type="match status" value="1"/>
</dbReference>
<evidence type="ECO:0000256" key="6">
    <source>
        <dbReference type="PIRSR" id="PIRSR036894-2"/>
    </source>
</evidence>
<organism evidence="9 10">
    <name type="scientific">Ulvibacter litoralis</name>
    <dbReference type="NCBI Taxonomy" id="227084"/>
    <lineage>
        <taxon>Bacteria</taxon>
        <taxon>Pseudomonadati</taxon>
        <taxon>Bacteroidota</taxon>
        <taxon>Flavobacteriia</taxon>
        <taxon>Flavobacteriales</taxon>
        <taxon>Flavobacteriaceae</taxon>
        <taxon>Ulvibacter</taxon>
    </lineage>
</organism>
<dbReference type="Proteomes" id="UP000199321">
    <property type="component" value="Unassembled WGS sequence"/>
</dbReference>
<evidence type="ECO:0000313" key="10">
    <source>
        <dbReference type="Proteomes" id="UP000199321"/>
    </source>
</evidence>
<dbReference type="InterPro" id="IPR051804">
    <property type="entry name" value="Carb_Metab_Reg_Kinase/Isom"/>
</dbReference>
<proteinExistence type="predicted"/>
<name>A0A1G7IWJ9_9FLAO</name>
<keyword evidence="2 5" id="KW-0862">Zinc</keyword>
<dbReference type="PANTHER" id="PTHR42742:SF3">
    <property type="entry name" value="FRUCTOKINASE"/>
    <property type="match status" value="1"/>
</dbReference>
<comment type="cofactor">
    <cofactor evidence="5">
        <name>Zn(2+)</name>
        <dbReference type="ChEBI" id="CHEBI:29105"/>
    </cofactor>
    <text evidence="5">Binds 1 zinc ion per subunit.</text>
</comment>
<feature type="binding site" evidence="5">
    <location>
        <position position="106"/>
    </location>
    <ligand>
        <name>Zn(2+)</name>
        <dbReference type="ChEBI" id="CHEBI:29105"/>
    </ligand>
</feature>
<evidence type="ECO:0000259" key="7">
    <source>
        <dbReference type="Pfam" id="PF20511"/>
    </source>
</evidence>
<dbReference type="GO" id="GO:0004476">
    <property type="term" value="F:mannose-6-phosphate isomerase activity"/>
    <property type="evidence" value="ECO:0007669"/>
    <property type="project" value="InterPro"/>
</dbReference>
<sequence>MKKKPELYPLKFIPILKEKVWGGTKLSRLFGKELAENTGESWEVSGVEGDISVVVNGTFKGVSLVSLLETYKEALVGKKVYKTFGATFPLLFKFIDADQDLSVQLHPNDALAKKRHNSFGKTEMWYVLDADDDARIILGFSEKMDAETYLRHLSENKITEILHSEKVQKGDSFFITPGVVHAIGAGVVIAEIQQTSDITYRIYDWNRPDINGELRELHNELAIDAITFEETNAKLTYTEVENEPLPLCTTPFFKTNKLTLTKNFTRNVVALDSFVVYMCVEGAATVVTKNTSEEIKKGETLLIPASTSEITIKTSSATILEVYIP</sequence>
<dbReference type="RefSeq" id="WP_093145272.1">
    <property type="nucleotide sequence ID" value="NZ_BMWO01000015.1"/>
</dbReference>
<dbReference type="PANTHER" id="PTHR42742">
    <property type="entry name" value="TRANSCRIPTIONAL REPRESSOR MPRA"/>
    <property type="match status" value="1"/>
</dbReference>
<feature type="binding site" evidence="5">
    <location>
        <position position="181"/>
    </location>
    <ligand>
        <name>Zn(2+)</name>
        <dbReference type="ChEBI" id="CHEBI:29105"/>
    </ligand>
</feature>
<dbReference type="InterPro" id="IPR011051">
    <property type="entry name" value="RmlC_Cupin_sf"/>
</dbReference>
<evidence type="ECO:0000313" key="9">
    <source>
        <dbReference type="EMBL" id="SDF17060.1"/>
    </source>
</evidence>
<evidence type="ECO:0000256" key="2">
    <source>
        <dbReference type="ARBA" id="ARBA00022833"/>
    </source>
</evidence>
<keyword evidence="1 5" id="KW-0479">Metal-binding</keyword>
<dbReference type="Gene3D" id="2.60.120.10">
    <property type="entry name" value="Jelly Rolls"/>
    <property type="match status" value="2"/>
</dbReference>
<feature type="binding site" evidence="5">
    <location>
        <position position="123"/>
    </location>
    <ligand>
        <name>Zn(2+)</name>
        <dbReference type="ChEBI" id="CHEBI:29105"/>
    </ligand>
</feature>
<feature type="domain" description="Mannose-6-phosphate isomerase cupin" evidence="8">
    <location>
        <begin position="250"/>
        <end position="318"/>
    </location>
</feature>
<evidence type="ECO:0000256" key="5">
    <source>
        <dbReference type="PIRSR" id="PIRSR036894-1"/>
    </source>
</evidence>
<keyword evidence="9" id="KW-0413">Isomerase</keyword>
<dbReference type="OrthoDB" id="9808275at2"/>
<feature type="active site" evidence="6">
    <location>
        <position position="201"/>
    </location>
</feature>
<reference evidence="9 10" key="1">
    <citation type="submission" date="2016-10" db="EMBL/GenBank/DDBJ databases">
        <authorList>
            <person name="de Groot N.N."/>
        </authorList>
    </citation>
    <scope>NUCLEOTIDE SEQUENCE [LARGE SCALE GENOMIC DNA]</scope>
    <source>
        <strain evidence="9 10">DSM 16195</strain>
    </source>
</reference>
<gene>
    <name evidence="9" type="ORF">SAMN05421855_10757</name>
</gene>
<dbReference type="SUPFAM" id="SSF51182">
    <property type="entry name" value="RmlC-like cupins"/>
    <property type="match status" value="1"/>
</dbReference>